<dbReference type="InterPro" id="IPR000184">
    <property type="entry name" value="Bac_surfAg_D15"/>
</dbReference>
<evidence type="ECO:0000256" key="3">
    <source>
        <dbReference type="SAM" id="SignalP"/>
    </source>
</evidence>
<feature type="chain" id="PRO_5021023097" description="Bacterial surface antigen (D15) domain-containing protein" evidence="3">
    <location>
        <begin position="22"/>
        <end position="855"/>
    </location>
</feature>
<proteinExistence type="predicted"/>
<keyword evidence="2" id="KW-0472">Membrane</keyword>
<feature type="signal peptide" evidence="3">
    <location>
        <begin position="1"/>
        <end position="21"/>
    </location>
</feature>
<feature type="domain" description="Bacterial surface antigen (D15)" evidence="4">
    <location>
        <begin position="599"/>
        <end position="822"/>
    </location>
</feature>
<dbReference type="AlphaFoldDB" id="A0A4Q5LPS2"/>
<comment type="caution">
    <text evidence="5">The sequence shown here is derived from an EMBL/GenBank/DDBJ whole genome shotgun (WGS) entry which is preliminary data.</text>
</comment>
<evidence type="ECO:0000313" key="6">
    <source>
        <dbReference type="Proteomes" id="UP000293331"/>
    </source>
</evidence>
<comment type="subcellular location">
    <subcellularLocation>
        <location evidence="1">Membrane</location>
    </subcellularLocation>
</comment>
<keyword evidence="3" id="KW-0732">Signal</keyword>
<dbReference type="Gene3D" id="2.40.160.50">
    <property type="entry name" value="membrane protein fhac: a member of the omp85/tpsb transporter family"/>
    <property type="match status" value="1"/>
</dbReference>
<evidence type="ECO:0000259" key="4">
    <source>
        <dbReference type="Pfam" id="PF01103"/>
    </source>
</evidence>
<sequence length="855" mass="96101">MLKKLLITILILPVAVLGTYAQSPVQKAIFHDSVVVKVHPKYDSVGGVHRWFFGNNYRKEWATAVKLPVIRISEIYGGLTPEKEGGGMQSKSLRLKDKSGKEWVIRSVEKTPDKLLPPALRETFAVDWLDDALSGQHPFSALIVPPLADAARVPHANPVIGVVADDEALGEYRKVFANLVCLLEEREPIGESDNSIKMIENLVKDNDNSFDGEGFLRARMLDLLLGDWDRHEDQWRWAETKKDKGKAYVGVPRDRDQVFHLEEGLFPDIAALPYINPALGDFTAKPNYKYGIYKTRFINPYPNAQMTHEQWMRIANEFIAAETDAVLEAGLRRLPGDTYKIGHDVLLAKLKARRAAIPATMDKYYRFIYRFADIRLSDKNEKVVITGMPDSSLHILVNKINKEGEVKDVIMDVIYSPRYTKEIRLYTSAGDDQVTLNNTSSPINLRLIGSDGNKIYNVVQSANRVRVYDTPKAKFEGLTNRLCRHISADTSNTHFVRTNPYNILMPLATAAINADDGFLLGLGFKYTKNDGFRKLPYTSSQQLMLTHAFATEAFRIKYNGEWIEAIGKADFTLQIAAQAPDNTVNFFGVGNGTPLNKLQPNYRRYYRTRFDTYQVDPALRWHTDTNSTISVGPSFQYYRMDVSDNVGRLISNSSLIGSYDSLTVNKDKAHLGFAVNFNSNNRIGGVLPTGGYYINIGLQGYKGLNNFSKDFMQIRPEFTFYQKLTGNGSVVLSDRIGGGISLGKPAFYQSMFLGGQGNLLGYLQYRFAGKHMIYNNLQGRVKLFNIASYIIPGQLGLSGFYDAGRVWADEEKSDKWHQGVGGGLYFSPAGLTILQVLAGHSEEGWYPYISLNFRI</sequence>
<gene>
    <name evidence="5" type="ORF">EWM62_05660</name>
</gene>
<evidence type="ECO:0000256" key="2">
    <source>
        <dbReference type="ARBA" id="ARBA00023136"/>
    </source>
</evidence>
<evidence type="ECO:0000313" key="5">
    <source>
        <dbReference type="EMBL" id="RYU91428.1"/>
    </source>
</evidence>
<protein>
    <recommendedName>
        <fullName evidence="4">Bacterial surface antigen (D15) domain-containing protein</fullName>
    </recommendedName>
</protein>
<dbReference type="GO" id="GO:0019867">
    <property type="term" value="C:outer membrane"/>
    <property type="evidence" value="ECO:0007669"/>
    <property type="project" value="InterPro"/>
</dbReference>
<reference evidence="5 6" key="1">
    <citation type="submission" date="2019-02" db="EMBL/GenBank/DDBJ databases">
        <title>Bacterial novel species Mucilaginibacter sp. 17JY9-4 isolated from soil.</title>
        <authorList>
            <person name="Jung H.-Y."/>
        </authorList>
    </citation>
    <scope>NUCLEOTIDE SEQUENCE [LARGE SCALE GENOMIC DNA]</scope>
    <source>
        <strain evidence="5 6">17JY9-4</strain>
    </source>
</reference>
<dbReference type="OrthoDB" id="333971at2"/>
<dbReference type="Proteomes" id="UP000293331">
    <property type="component" value="Unassembled WGS sequence"/>
</dbReference>
<keyword evidence="6" id="KW-1185">Reference proteome</keyword>
<dbReference type="RefSeq" id="WP_129875687.1">
    <property type="nucleotide sequence ID" value="NZ_SEWG01000002.1"/>
</dbReference>
<accession>A0A4Q5LPS2</accession>
<evidence type="ECO:0000256" key="1">
    <source>
        <dbReference type="ARBA" id="ARBA00004370"/>
    </source>
</evidence>
<name>A0A4Q5LPS2_9SPHI</name>
<organism evidence="5 6">
    <name type="scientific">Mucilaginibacter terrigena</name>
    <dbReference type="NCBI Taxonomy" id="2492395"/>
    <lineage>
        <taxon>Bacteria</taxon>
        <taxon>Pseudomonadati</taxon>
        <taxon>Bacteroidota</taxon>
        <taxon>Sphingobacteriia</taxon>
        <taxon>Sphingobacteriales</taxon>
        <taxon>Sphingobacteriaceae</taxon>
        <taxon>Mucilaginibacter</taxon>
    </lineage>
</organism>
<dbReference type="EMBL" id="SEWG01000002">
    <property type="protein sequence ID" value="RYU91428.1"/>
    <property type="molecule type" value="Genomic_DNA"/>
</dbReference>
<dbReference type="Pfam" id="PF01103">
    <property type="entry name" value="Omp85"/>
    <property type="match status" value="1"/>
</dbReference>